<dbReference type="EMBL" id="FJ872372">
    <property type="protein sequence ID" value="ACO70863.1"/>
    <property type="molecule type" value="Genomic_DNA"/>
</dbReference>
<keyword evidence="2" id="KW-0648">Protein biosynthesis</keyword>
<protein>
    <submittedName>
        <fullName evidence="5">Translation initiation factor SUI1</fullName>
    </submittedName>
</protein>
<dbReference type="Gene3D" id="3.30.780.10">
    <property type="entry name" value="SUI1-like domain"/>
    <property type="match status" value="1"/>
</dbReference>
<dbReference type="AlphaFoldDB" id="D2DXP0"/>
<evidence type="ECO:0000259" key="4">
    <source>
        <dbReference type="PROSITE" id="PS50296"/>
    </source>
</evidence>
<feature type="domain" description="SUI1" evidence="4">
    <location>
        <begin position="51"/>
        <end position="119"/>
    </location>
</feature>
<evidence type="ECO:0000256" key="2">
    <source>
        <dbReference type="ARBA" id="ARBA00022917"/>
    </source>
</evidence>
<evidence type="ECO:0000313" key="5">
    <source>
        <dbReference type="EMBL" id="ACO70863.1"/>
    </source>
</evidence>
<accession>D2DXP0</accession>
<dbReference type="InterPro" id="IPR005872">
    <property type="entry name" value="SUI1_arc_bac"/>
</dbReference>
<dbReference type="InterPro" id="IPR001950">
    <property type="entry name" value="SUI1"/>
</dbReference>
<organism evidence="5">
    <name type="scientific">uncultured Verrucomicrobiota bacterium</name>
    <dbReference type="NCBI Taxonomy" id="156588"/>
    <lineage>
        <taxon>Bacteria</taxon>
        <taxon>Pseudomonadati</taxon>
        <taxon>Verrucomicrobiota</taxon>
        <taxon>environmental samples</taxon>
    </lineage>
</organism>
<evidence type="ECO:0000256" key="3">
    <source>
        <dbReference type="SAM" id="MobiDB-lite"/>
    </source>
</evidence>
<dbReference type="CDD" id="cd11567">
    <property type="entry name" value="YciH_like"/>
    <property type="match status" value="1"/>
</dbReference>
<feature type="region of interest" description="Disordered" evidence="3">
    <location>
        <begin position="1"/>
        <end position="41"/>
    </location>
</feature>
<reference evidence="5" key="1">
    <citation type="journal article" date="2010" name="FEMS Microbiol. Ecol.">
        <title>Phylogenetic and metagenomic analysis of Verrucomicrobia in former agricultural grassland soil.</title>
        <authorList>
            <person name="Kielak A."/>
            <person name="Rodrigues J.L.M."/>
            <person name="Kuramae E.E."/>
            <person name="Chain P.S.G."/>
            <person name="van Veen J.A."/>
            <person name="Kowalchuk G.A."/>
        </authorList>
    </citation>
    <scope>NUCLEOTIDE SEQUENCE</scope>
</reference>
<dbReference type="SUPFAM" id="SSF55159">
    <property type="entry name" value="eIF1-like"/>
    <property type="match status" value="1"/>
</dbReference>
<dbReference type="GO" id="GO:0006417">
    <property type="term" value="P:regulation of translation"/>
    <property type="evidence" value="ECO:0007669"/>
    <property type="project" value="UniProtKB-KW"/>
</dbReference>
<keyword evidence="5" id="KW-0396">Initiation factor</keyword>
<dbReference type="PROSITE" id="PS50296">
    <property type="entry name" value="SUI1"/>
    <property type="match status" value="1"/>
</dbReference>
<dbReference type="GO" id="GO:0003743">
    <property type="term" value="F:translation initiation factor activity"/>
    <property type="evidence" value="ECO:0007669"/>
    <property type="project" value="UniProtKB-KW"/>
</dbReference>
<name>D2DXP0_9BACT</name>
<keyword evidence="1" id="KW-0810">Translation regulation</keyword>
<proteinExistence type="predicted"/>
<sequence>MAKKKIPINQPQPGLNSAFAGLNVDGLPAGPEAPEPPKTGPAAIWKLGRVVLRKETAQRGGKVVIVVHDFATHLPASVIETVAKTLRQQCGCGGTVRGRTIEIQGDQAGRIREILKNEGFQVAGVS</sequence>
<dbReference type="InterPro" id="IPR036877">
    <property type="entry name" value="SUI1_dom_sf"/>
</dbReference>
<dbReference type="Pfam" id="PF01253">
    <property type="entry name" value="SUI1"/>
    <property type="match status" value="1"/>
</dbReference>
<evidence type="ECO:0000256" key="1">
    <source>
        <dbReference type="ARBA" id="ARBA00022845"/>
    </source>
</evidence>